<sequence>MASHRRQSMSASEWNSRATAAPWADLLPEMCNLVRERLDPISIIRFPAVCRDWSTACEVYPLLRPGLPALLTPSVDSDGYDTEHSVEAGAFCLHDVSACGGGGRKSFLGEAEGFKDRAWVGGNHGWLVTTDIRCEDVQLLNPVTGARVYLPSLYTISEVKRLAHFSVGDHKYNEILKVALCRTPAHADGHLAVAIFSEDLLAFTAAGGGGEGEGEDEGEGEGEWTAVKNTAADDVSYMDAIVLDGKLFAVDKVGRIYSWHLDGGAATTEPTVVQGPNIDDMSRQHDYDRCAFYLAASGDDGHQQLLLIYIYGYEIEDVYKYHRTYPWDERVLHRMVFDKRRSFGDRGMSVHELDASSGTWRRVTDFGGDRALFLGANYPFFVTVRHETGLEADCVYLADTPSGYDVAIFDLKKEGHGSDGHIKQQLHYSLVNEPFQMPMWFLPTEYPH</sequence>
<proteinExistence type="predicted"/>
<protein>
    <recommendedName>
        <fullName evidence="1">KIB1-4 beta-propeller domain-containing protein</fullName>
    </recommendedName>
</protein>
<dbReference type="EnsemblPlants" id="Zm00001eb068140_T001">
    <property type="protein sequence ID" value="Zm00001eb068140_P001"/>
    <property type="gene ID" value="Zm00001eb068140"/>
</dbReference>
<reference evidence="3" key="2">
    <citation type="submission" date="2019-07" db="EMBL/GenBank/DDBJ databases">
        <authorList>
            <person name="Seetharam A."/>
            <person name="Woodhouse M."/>
            <person name="Cannon E."/>
        </authorList>
    </citation>
    <scope>NUCLEOTIDE SEQUENCE [LARGE SCALE GENOMIC DNA]</scope>
    <source>
        <strain evidence="3">cv. B73</strain>
    </source>
</reference>
<dbReference type="eggNOG" id="ENOG502R44Q">
    <property type="taxonomic scope" value="Eukaryota"/>
</dbReference>
<dbReference type="RefSeq" id="NP_001143548.2">
    <property type="nucleotide sequence ID" value="NM_001150076.2"/>
</dbReference>
<dbReference type="OMA" id="FSMHERI"/>
<evidence type="ECO:0000313" key="3">
    <source>
        <dbReference type="EnsemblPlants" id="Zm00001eb068140_P001"/>
    </source>
</evidence>
<dbReference type="AlphaFoldDB" id="A0A1D6DVY2"/>
<accession>A0A1D6DVY2</accession>
<feature type="domain" description="KIB1-4 beta-propeller" evidence="1">
    <location>
        <begin position="113"/>
        <end position="410"/>
    </location>
</feature>
<dbReference type="Pfam" id="PF03478">
    <property type="entry name" value="Beta-prop_KIB1-4"/>
    <property type="match status" value="1"/>
</dbReference>
<dbReference type="InterPro" id="IPR050942">
    <property type="entry name" value="F-box_BR-signaling"/>
</dbReference>
<dbReference type="PaxDb" id="4577-GRMZM2G095305_P01"/>
<dbReference type="PANTHER" id="PTHR44259">
    <property type="entry name" value="OS07G0183000 PROTEIN-RELATED"/>
    <property type="match status" value="1"/>
</dbReference>
<dbReference type="InterPro" id="IPR005174">
    <property type="entry name" value="KIB1-4_b-propeller"/>
</dbReference>
<name>A0A1D6DVY2_MAIZE</name>
<dbReference type="SUPFAM" id="SSF82171">
    <property type="entry name" value="DPP6 N-terminal domain-like"/>
    <property type="match status" value="1"/>
</dbReference>
<dbReference type="Gramene" id="Zm00001eb068140_T001">
    <property type="protein sequence ID" value="Zm00001eb068140_P001"/>
    <property type="gene ID" value="Zm00001eb068140"/>
</dbReference>
<evidence type="ECO:0000259" key="1">
    <source>
        <dbReference type="Pfam" id="PF03478"/>
    </source>
</evidence>
<dbReference type="GeneID" id="100276239"/>
<evidence type="ECO:0000313" key="2">
    <source>
        <dbReference type="EMBL" id="ONM12873.1"/>
    </source>
</evidence>
<dbReference type="PANTHER" id="PTHR44259:SF103">
    <property type="entry name" value="F-BOX DOMAIN CONTAINING PROTEIN"/>
    <property type="match status" value="1"/>
</dbReference>
<dbReference type="OrthoDB" id="642536at2759"/>
<gene>
    <name evidence="3" type="primary">LOC100276239</name>
    <name evidence="2" type="ORF">ZEAMMB73_Zm00001d002037</name>
</gene>
<dbReference type="EMBL" id="CM007648">
    <property type="protein sequence ID" value="ONM12873.1"/>
    <property type="molecule type" value="Genomic_DNA"/>
</dbReference>
<reference evidence="3" key="3">
    <citation type="submission" date="2021-05" db="UniProtKB">
        <authorList>
            <consortium name="EnsemblPlants"/>
        </authorList>
    </citation>
    <scope>IDENTIFICATION</scope>
    <source>
        <strain evidence="3">cv. B73</strain>
    </source>
</reference>
<dbReference type="Proteomes" id="UP000007305">
    <property type="component" value="Chromosome 2"/>
</dbReference>
<dbReference type="ExpressionAtlas" id="A0A1D6DVY2">
    <property type="expression patterns" value="baseline and differential"/>
</dbReference>
<keyword evidence="4" id="KW-1185">Reference proteome</keyword>
<dbReference type="KEGG" id="zma:100276239"/>
<reference evidence="2 4" key="1">
    <citation type="submission" date="2015-12" db="EMBL/GenBank/DDBJ databases">
        <title>Update maize B73 reference genome by single molecule sequencing technologies.</title>
        <authorList>
            <consortium name="Maize Genome Sequencing Project"/>
            <person name="Ware D."/>
        </authorList>
    </citation>
    <scope>NUCLEOTIDE SEQUENCE [LARGE SCALE GENOMIC DNA]</scope>
    <source>
        <strain evidence="4">cv. B73</strain>
        <tissue evidence="2">Seedling</tissue>
    </source>
</reference>
<organism evidence="2">
    <name type="scientific">Zea mays</name>
    <name type="common">Maize</name>
    <dbReference type="NCBI Taxonomy" id="4577"/>
    <lineage>
        <taxon>Eukaryota</taxon>
        <taxon>Viridiplantae</taxon>
        <taxon>Streptophyta</taxon>
        <taxon>Embryophyta</taxon>
        <taxon>Tracheophyta</taxon>
        <taxon>Spermatophyta</taxon>
        <taxon>Magnoliopsida</taxon>
        <taxon>Liliopsida</taxon>
        <taxon>Poales</taxon>
        <taxon>Poaceae</taxon>
        <taxon>PACMAD clade</taxon>
        <taxon>Panicoideae</taxon>
        <taxon>Andropogonodae</taxon>
        <taxon>Andropogoneae</taxon>
        <taxon>Tripsacinae</taxon>
        <taxon>Zea</taxon>
    </lineage>
</organism>
<evidence type="ECO:0000313" key="4">
    <source>
        <dbReference type="Proteomes" id="UP000007305"/>
    </source>
</evidence>